<dbReference type="EMBL" id="JAHLJV010000134">
    <property type="protein sequence ID" value="KAK1569444.1"/>
    <property type="molecule type" value="Genomic_DNA"/>
</dbReference>
<dbReference type="InterPro" id="IPR021858">
    <property type="entry name" value="Fun_TF"/>
</dbReference>
<gene>
    <name evidence="3" type="ORF">LY79DRAFT_571845</name>
</gene>
<dbReference type="RefSeq" id="XP_060407685.1">
    <property type="nucleotide sequence ID" value="XM_060559291.1"/>
</dbReference>
<reference evidence="3" key="1">
    <citation type="submission" date="2021-06" db="EMBL/GenBank/DDBJ databases">
        <title>Comparative genomics, transcriptomics and evolutionary studies reveal genomic signatures of adaptation to plant cell wall in hemibiotrophic fungi.</title>
        <authorList>
            <consortium name="DOE Joint Genome Institute"/>
            <person name="Baroncelli R."/>
            <person name="Diaz J.F."/>
            <person name="Benocci T."/>
            <person name="Peng M."/>
            <person name="Battaglia E."/>
            <person name="Haridas S."/>
            <person name="Andreopoulos W."/>
            <person name="Labutti K."/>
            <person name="Pangilinan J."/>
            <person name="Floch G.L."/>
            <person name="Makela M.R."/>
            <person name="Henrissat B."/>
            <person name="Grigoriev I.V."/>
            <person name="Crouch J.A."/>
            <person name="De Vries R.P."/>
            <person name="Sukno S.A."/>
            <person name="Thon M.R."/>
        </authorList>
    </citation>
    <scope>NUCLEOTIDE SEQUENCE</scope>
    <source>
        <strain evidence="3">CBS 125086</strain>
    </source>
</reference>
<protein>
    <recommendedName>
        <fullName evidence="5">Tachykinin family protein</fullName>
    </recommendedName>
</protein>
<accession>A0AAD8PKH4</accession>
<evidence type="ECO:0000313" key="3">
    <source>
        <dbReference type="EMBL" id="KAK1569444.1"/>
    </source>
</evidence>
<organism evidence="3 4">
    <name type="scientific">Colletotrichum navitas</name>
    <dbReference type="NCBI Taxonomy" id="681940"/>
    <lineage>
        <taxon>Eukaryota</taxon>
        <taxon>Fungi</taxon>
        <taxon>Dikarya</taxon>
        <taxon>Ascomycota</taxon>
        <taxon>Pezizomycotina</taxon>
        <taxon>Sordariomycetes</taxon>
        <taxon>Hypocreomycetidae</taxon>
        <taxon>Glomerellales</taxon>
        <taxon>Glomerellaceae</taxon>
        <taxon>Colletotrichum</taxon>
        <taxon>Colletotrichum graminicola species complex</taxon>
    </lineage>
</organism>
<dbReference type="PANTHER" id="PTHR37540">
    <property type="entry name" value="TRANSCRIPTION FACTOR (ACR-2), PUTATIVE-RELATED-RELATED"/>
    <property type="match status" value="1"/>
</dbReference>
<dbReference type="AlphaFoldDB" id="A0AAD8PKH4"/>
<dbReference type="Pfam" id="PF11951">
    <property type="entry name" value="Fungal_trans_2"/>
    <property type="match status" value="1"/>
</dbReference>
<dbReference type="GeneID" id="85443531"/>
<keyword evidence="4" id="KW-1185">Reference proteome</keyword>
<dbReference type="PANTHER" id="PTHR37540:SF5">
    <property type="entry name" value="TRANSCRIPTION FACTOR DOMAIN-CONTAINING PROTEIN"/>
    <property type="match status" value="1"/>
</dbReference>
<proteinExistence type="predicted"/>
<comment type="caution">
    <text evidence="3">The sequence shown here is derived from an EMBL/GenBank/DDBJ whole genome shotgun (WGS) entry which is preliminary data.</text>
</comment>
<feature type="region of interest" description="Disordered" evidence="2">
    <location>
        <begin position="65"/>
        <end position="90"/>
    </location>
</feature>
<evidence type="ECO:0008006" key="5">
    <source>
        <dbReference type="Google" id="ProtNLM"/>
    </source>
</evidence>
<name>A0AAD8PKH4_9PEZI</name>
<keyword evidence="1" id="KW-0539">Nucleus</keyword>
<evidence type="ECO:0000313" key="4">
    <source>
        <dbReference type="Proteomes" id="UP001230504"/>
    </source>
</evidence>
<evidence type="ECO:0000256" key="1">
    <source>
        <dbReference type="ARBA" id="ARBA00023242"/>
    </source>
</evidence>
<evidence type="ECO:0000256" key="2">
    <source>
        <dbReference type="SAM" id="MobiDB-lite"/>
    </source>
</evidence>
<dbReference type="Proteomes" id="UP001230504">
    <property type="component" value="Unassembled WGS sequence"/>
</dbReference>
<sequence length="508" mass="55887">MGPEPDYKFITVDAVQGTFQPATRTVRSHAIRTAIQRGESELGASTALISQGTIRGKAQLRGRFRLGGTAVKPKNPKNRRRKDAAGPAAPPDVYDLLAQASLPPWIQRLGSDSADPFNTLPIPGTPSVDALVKYFTTRFNLNSTTADNKRPWFPYAMQSALILRTTLALAAEFLAASMPSPDLTLQREGYTQKGEAMRVLRSRLESRETAERASDDLSVLAGVAMLSSVEAFQGHFSAAEVHLAGLHALIMARGGPDTIKHDYILCRCINWTEIQVASGLGRVPVLPMFHTLDQISLPSSVVSGAATPSLRHLDRLAGHDTDESKEPRQIFTTVRQAICSQAGAVAADDIRIVMNTADNAILHFLYAERRTATPVQKRFLVLVSAAHVFLYTVLREVPTTGHMARILVARMRAALEDADAIALVWVSHDAALLWILFVGVVGSGTAAEDRAWFLSRLLDVLERARDVLPPERCSRKNLQQVLARFLWKDKHCLPALNDAWALWERRVM</sequence>